<dbReference type="Gene3D" id="1.10.472.10">
    <property type="entry name" value="Cyclin-like"/>
    <property type="match status" value="1"/>
</dbReference>
<accession>A0A8S2D6C8</accession>
<dbReference type="SUPFAM" id="SSF47954">
    <property type="entry name" value="Cyclin-like"/>
    <property type="match status" value="1"/>
</dbReference>
<organism evidence="1 3">
    <name type="scientific">Didymodactylos carnosus</name>
    <dbReference type="NCBI Taxonomy" id="1234261"/>
    <lineage>
        <taxon>Eukaryota</taxon>
        <taxon>Metazoa</taxon>
        <taxon>Spiralia</taxon>
        <taxon>Gnathifera</taxon>
        <taxon>Rotifera</taxon>
        <taxon>Eurotatoria</taxon>
        <taxon>Bdelloidea</taxon>
        <taxon>Philodinida</taxon>
        <taxon>Philodinidae</taxon>
        <taxon>Didymodactylos</taxon>
    </lineage>
</organism>
<dbReference type="EMBL" id="CAJNOK010001518">
    <property type="protein sequence ID" value="CAF0816313.1"/>
    <property type="molecule type" value="Genomic_DNA"/>
</dbReference>
<comment type="caution">
    <text evidence="1">The sequence shown here is derived from an EMBL/GenBank/DDBJ whole genome shotgun (WGS) entry which is preliminary data.</text>
</comment>
<dbReference type="InterPro" id="IPR036915">
    <property type="entry name" value="Cyclin-like_sf"/>
</dbReference>
<proteinExistence type="predicted"/>
<name>A0A8S2D6C8_9BILA</name>
<dbReference type="AlphaFoldDB" id="A0A8S2D6C8"/>
<dbReference type="EMBL" id="CAJOBA010001518">
    <property type="protein sequence ID" value="CAF3600396.1"/>
    <property type="molecule type" value="Genomic_DNA"/>
</dbReference>
<evidence type="ECO:0000313" key="1">
    <source>
        <dbReference type="EMBL" id="CAF0816313.1"/>
    </source>
</evidence>
<feature type="non-terminal residue" evidence="1">
    <location>
        <position position="1"/>
    </location>
</feature>
<evidence type="ECO:0000313" key="3">
    <source>
        <dbReference type="Proteomes" id="UP000677228"/>
    </source>
</evidence>
<dbReference type="Proteomes" id="UP000677228">
    <property type="component" value="Unassembled WGS sequence"/>
</dbReference>
<reference evidence="1" key="1">
    <citation type="submission" date="2021-02" db="EMBL/GenBank/DDBJ databases">
        <authorList>
            <person name="Nowell W R."/>
        </authorList>
    </citation>
    <scope>NUCLEOTIDE SEQUENCE</scope>
</reference>
<sequence length="66" mass="7960">SYKLKEYTGYTINSFYSIMEKIFWNFARTTTQGKWAITKKYRHMKHHNVALVELPTTLPYTMIHET</sequence>
<evidence type="ECO:0000313" key="2">
    <source>
        <dbReference type="EMBL" id="CAF3600396.1"/>
    </source>
</evidence>
<gene>
    <name evidence="1" type="ORF">OVA965_LOCUS5412</name>
    <name evidence="2" type="ORF">TMI583_LOCUS5410</name>
</gene>
<dbReference type="Proteomes" id="UP000682733">
    <property type="component" value="Unassembled WGS sequence"/>
</dbReference>
<protein>
    <submittedName>
        <fullName evidence="1">Uncharacterized protein</fullName>
    </submittedName>
</protein>